<feature type="non-terminal residue" evidence="1">
    <location>
        <position position="46"/>
    </location>
</feature>
<reference evidence="1" key="1">
    <citation type="submission" date="2018-05" db="EMBL/GenBank/DDBJ databases">
        <authorList>
            <person name="Lanie J.A."/>
            <person name="Ng W.-L."/>
            <person name="Kazmierczak K.M."/>
            <person name="Andrzejewski T.M."/>
            <person name="Davidsen T.M."/>
            <person name="Wayne K.J."/>
            <person name="Tettelin H."/>
            <person name="Glass J.I."/>
            <person name="Rusch D."/>
            <person name="Podicherti R."/>
            <person name="Tsui H.-C.T."/>
            <person name="Winkler M.E."/>
        </authorList>
    </citation>
    <scope>NUCLEOTIDE SEQUENCE</scope>
</reference>
<accession>A0A382VUE0</accession>
<gene>
    <name evidence="1" type="ORF">METZ01_LOCUS402509</name>
</gene>
<dbReference type="AlphaFoldDB" id="A0A382VUE0"/>
<name>A0A382VUE0_9ZZZZ</name>
<evidence type="ECO:0000313" key="1">
    <source>
        <dbReference type="EMBL" id="SVD49655.1"/>
    </source>
</evidence>
<proteinExistence type="predicted"/>
<organism evidence="1">
    <name type="scientific">marine metagenome</name>
    <dbReference type="NCBI Taxonomy" id="408172"/>
    <lineage>
        <taxon>unclassified sequences</taxon>
        <taxon>metagenomes</taxon>
        <taxon>ecological metagenomes</taxon>
    </lineage>
</organism>
<sequence>MEDGDTYVCSYENCYIEIDPVKMQEGKDFGVMVSRDSVEWRLSHHQ</sequence>
<protein>
    <submittedName>
        <fullName evidence="1">Uncharacterized protein</fullName>
    </submittedName>
</protein>
<dbReference type="EMBL" id="UINC01154395">
    <property type="protein sequence ID" value="SVD49655.1"/>
    <property type="molecule type" value="Genomic_DNA"/>
</dbReference>